<gene>
    <name evidence="2" type="ORF">IBL26_13425</name>
</gene>
<dbReference type="EMBL" id="JACTVA010000022">
    <property type="protein sequence ID" value="MBC9207840.1"/>
    <property type="molecule type" value="Genomic_DNA"/>
</dbReference>
<dbReference type="NCBIfam" id="TIGR00654">
    <property type="entry name" value="PhzF_family"/>
    <property type="match status" value="1"/>
</dbReference>
<dbReference type="Pfam" id="PF02567">
    <property type="entry name" value="PhzC-PhzF"/>
    <property type="match status" value="1"/>
</dbReference>
<accession>A0ABR7RMJ9</accession>
<evidence type="ECO:0000256" key="1">
    <source>
        <dbReference type="ARBA" id="ARBA00008270"/>
    </source>
</evidence>
<protein>
    <submittedName>
        <fullName evidence="2">PhzF family phenazine biosynthesis protein</fullName>
    </submittedName>
</protein>
<reference evidence="2 3" key="1">
    <citation type="journal article" date="2013" name="Int. J. Syst. Evol. Microbiol.">
        <title>Roseomonas aerophila sp. nov., isolated from air.</title>
        <authorList>
            <person name="Kim S.J."/>
            <person name="Weon H.Y."/>
            <person name="Ahn J.H."/>
            <person name="Hong S.B."/>
            <person name="Seok S.J."/>
            <person name="Whang K.S."/>
            <person name="Kwon S.W."/>
        </authorList>
    </citation>
    <scope>NUCLEOTIDE SEQUENCE [LARGE SCALE GENOMIC DNA]</scope>
    <source>
        <strain evidence="2 3">NBRC 108923</strain>
    </source>
</reference>
<dbReference type="InterPro" id="IPR003719">
    <property type="entry name" value="Phenazine_PhzF-like"/>
</dbReference>
<organism evidence="2 3">
    <name type="scientific">Teichococcus aerophilus</name>
    <dbReference type="NCBI Taxonomy" id="1224513"/>
    <lineage>
        <taxon>Bacteria</taxon>
        <taxon>Pseudomonadati</taxon>
        <taxon>Pseudomonadota</taxon>
        <taxon>Alphaproteobacteria</taxon>
        <taxon>Acetobacterales</taxon>
        <taxon>Roseomonadaceae</taxon>
        <taxon>Roseomonas</taxon>
    </lineage>
</organism>
<comment type="similarity">
    <text evidence="1">Belongs to the PhzF family.</text>
</comment>
<dbReference type="PANTHER" id="PTHR13774:SF32">
    <property type="entry name" value="ANTISENSE-ENHANCING SEQUENCE 1"/>
    <property type="match status" value="1"/>
</dbReference>
<dbReference type="Gene3D" id="3.10.310.10">
    <property type="entry name" value="Diaminopimelate Epimerase, Chain A, domain 1"/>
    <property type="match status" value="2"/>
</dbReference>
<proteinExistence type="inferred from homology"/>
<dbReference type="Proteomes" id="UP000626026">
    <property type="component" value="Unassembled WGS sequence"/>
</dbReference>
<dbReference type="PIRSF" id="PIRSF016184">
    <property type="entry name" value="PhzC_PhzF"/>
    <property type="match status" value="1"/>
</dbReference>
<evidence type="ECO:0000313" key="2">
    <source>
        <dbReference type="EMBL" id="MBC9207840.1"/>
    </source>
</evidence>
<dbReference type="PANTHER" id="PTHR13774">
    <property type="entry name" value="PHENAZINE BIOSYNTHESIS PROTEIN"/>
    <property type="match status" value="1"/>
</dbReference>
<dbReference type="SUPFAM" id="SSF54506">
    <property type="entry name" value="Diaminopimelate epimerase-like"/>
    <property type="match status" value="1"/>
</dbReference>
<keyword evidence="3" id="KW-1185">Reference proteome</keyword>
<name>A0ABR7RMJ9_9PROT</name>
<sequence length="290" mass="30165">MKRAYKVVDAFSSRPFLGNPVAVILDAEGLDTAAMQAIAGWTNLSETTFLLPPSTPEADYRLRIFTPRSELPFAGHPTLGSAHAMLEAGRVTPRNGKLVQECRIGLVNLTVDSEGPERRITLDLPAATVTPLAAADVAEMEAILGRPVDAGAVPSIVNVGAVWAVAQMADAETVLDLRPDFARSVKFEQRLGITGITVFGAHGGGEAAIEVRSFAPSCGVEEDPVCGSGNGSVAVFRRDRGLLPAGGADYLAAQGRRVGRDGRIAVKVDATGKVSIGGACVTCVDGFLAG</sequence>
<evidence type="ECO:0000313" key="3">
    <source>
        <dbReference type="Proteomes" id="UP000626026"/>
    </source>
</evidence>
<comment type="caution">
    <text evidence="2">The sequence shown here is derived from an EMBL/GenBank/DDBJ whole genome shotgun (WGS) entry which is preliminary data.</text>
</comment>